<feature type="transmembrane region" description="Helical" evidence="7">
    <location>
        <begin position="237"/>
        <end position="259"/>
    </location>
</feature>
<dbReference type="InterPro" id="IPR003807">
    <property type="entry name" value="DUF202"/>
</dbReference>
<dbReference type="EMBL" id="MU856993">
    <property type="protein sequence ID" value="KAK4151945.1"/>
    <property type="molecule type" value="Genomic_DNA"/>
</dbReference>
<evidence type="ECO:0000256" key="1">
    <source>
        <dbReference type="ARBA" id="ARBA00004651"/>
    </source>
</evidence>
<dbReference type="InterPro" id="IPR052053">
    <property type="entry name" value="IM_YidH-like"/>
</dbReference>
<name>A0AAN6VIK1_9PEZI</name>
<keyword evidence="5 7" id="KW-0472">Membrane</keyword>
<comment type="caution">
    <text evidence="9">The sequence shown here is derived from an EMBL/GenBank/DDBJ whole genome shotgun (WGS) entry which is preliminary data.</text>
</comment>
<protein>
    <recommendedName>
        <fullName evidence="8">DUF202 domain-containing protein</fullName>
    </recommendedName>
</protein>
<dbReference type="GO" id="GO:0005886">
    <property type="term" value="C:plasma membrane"/>
    <property type="evidence" value="ECO:0007669"/>
    <property type="project" value="UniProtKB-SubCell"/>
</dbReference>
<dbReference type="AlphaFoldDB" id="A0AAN6VIK1"/>
<feature type="compositionally biased region" description="Basic and acidic residues" evidence="6">
    <location>
        <begin position="114"/>
        <end position="126"/>
    </location>
</feature>
<accession>A0AAN6VIK1</accession>
<keyword evidence="2" id="KW-1003">Cell membrane</keyword>
<sequence length="264" mass="28979">MAKESDMYNPQKSARERAEAINPNSANVSPRLQPLLGRSRRASDPSGSAPPLELGGHGNGVVTAQPERQRSLNYQSTAEITPAARRRSAQSRKSSGQQQGQPSPQTAGPGEDEPGGRSRTQQEESRWKRTLRYFKSIELENKGSVARDHLALERTFLAWLRTSLAFASIGIAITQLFRLNTSLADDTKQAETLRRMGKPLGTTFLGVSILILLLGYNRYLQGQHWVIRGKFAASRGTIMLVSFIALAVTLASLIVILTVQRGPM</sequence>
<evidence type="ECO:0000313" key="9">
    <source>
        <dbReference type="EMBL" id="KAK4151945.1"/>
    </source>
</evidence>
<dbReference type="PANTHER" id="PTHR34187">
    <property type="entry name" value="FGR18P"/>
    <property type="match status" value="1"/>
</dbReference>
<keyword evidence="3 7" id="KW-0812">Transmembrane</keyword>
<evidence type="ECO:0000256" key="5">
    <source>
        <dbReference type="ARBA" id="ARBA00023136"/>
    </source>
</evidence>
<feature type="transmembrane region" description="Helical" evidence="7">
    <location>
        <begin position="156"/>
        <end position="177"/>
    </location>
</feature>
<feature type="compositionally biased region" description="Low complexity" evidence="6">
    <location>
        <begin position="91"/>
        <end position="109"/>
    </location>
</feature>
<keyword evidence="4 7" id="KW-1133">Transmembrane helix</keyword>
<evidence type="ECO:0000256" key="2">
    <source>
        <dbReference type="ARBA" id="ARBA00022475"/>
    </source>
</evidence>
<dbReference type="Pfam" id="PF02656">
    <property type="entry name" value="DUF202"/>
    <property type="match status" value="1"/>
</dbReference>
<evidence type="ECO:0000313" key="10">
    <source>
        <dbReference type="Proteomes" id="UP001302745"/>
    </source>
</evidence>
<gene>
    <name evidence="9" type="ORF">C8A00DRAFT_44909</name>
</gene>
<evidence type="ECO:0000256" key="4">
    <source>
        <dbReference type="ARBA" id="ARBA00022989"/>
    </source>
</evidence>
<feature type="transmembrane region" description="Helical" evidence="7">
    <location>
        <begin position="197"/>
        <end position="216"/>
    </location>
</feature>
<feature type="region of interest" description="Disordered" evidence="6">
    <location>
        <begin position="1"/>
        <end position="126"/>
    </location>
</feature>
<feature type="domain" description="DUF202" evidence="8">
    <location>
        <begin position="147"/>
        <end position="224"/>
    </location>
</feature>
<proteinExistence type="predicted"/>
<evidence type="ECO:0000259" key="8">
    <source>
        <dbReference type="Pfam" id="PF02656"/>
    </source>
</evidence>
<reference evidence="9" key="2">
    <citation type="submission" date="2023-05" db="EMBL/GenBank/DDBJ databases">
        <authorList>
            <consortium name="Lawrence Berkeley National Laboratory"/>
            <person name="Steindorff A."/>
            <person name="Hensen N."/>
            <person name="Bonometti L."/>
            <person name="Westerberg I."/>
            <person name="Brannstrom I.O."/>
            <person name="Guillou S."/>
            <person name="Cros-Aarteil S."/>
            <person name="Calhoun S."/>
            <person name="Haridas S."/>
            <person name="Kuo A."/>
            <person name="Mondo S."/>
            <person name="Pangilinan J."/>
            <person name="Riley R."/>
            <person name="Labutti K."/>
            <person name="Andreopoulos B."/>
            <person name="Lipzen A."/>
            <person name="Chen C."/>
            <person name="Yanf M."/>
            <person name="Daum C."/>
            <person name="Ng V."/>
            <person name="Clum A."/>
            <person name="Ohm R."/>
            <person name="Martin F."/>
            <person name="Silar P."/>
            <person name="Natvig D."/>
            <person name="Lalanne C."/>
            <person name="Gautier V."/>
            <person name="Ament-Velasquez S.L."/>
            <person name="Kruys A."/>
            <person name="Hutchinson M.I."/>
            <person name="Powell A.J."/>
            <person name="Barry K."/>
            <person name="Miller A.N."/>
            <person name="Grigoriev I.V."/>
            <person name="Debuchy R."/>
            <person name="Gladieux P."/>
            <person name="Thoren M.H."/>
            <person name="Johannesson H."/>
        </authorList>
    </citation>
    <scope>NUCLEOTIDE SEQUENCE</scope>
    <source>
        <strain evidence="9">CBS 538.74</strain>
    </source>
</reference>
<dbReference type="PANTHER" id="PTHR34187:SF2">
    <property type="entry name" value="DUF202 DOMAIN-CONTAINING PROTEIN"/>
    <property type="match status" value="1"/>
</dbReference>
<evidence type="ECO:0000256" key="7">
    <source>
        <dbReference type="SAM" id="Phobius"/>
    </source>
</evidence>
<evidence type="ECO:0000256" key="3">
    <source>
        <dbReference type="ARBA" id="ARBA00022692"/>
    </source>
</evidence>
<dbReference type="Proteomes" id="UP001302745">
    <property type="component" value="Unassembled WGS sequence"/>
</dbReference>
<comment type="subcellular location">
    <subcellularLocation>
        <location evidence="1">Cell membrane</location>
        <topology evidence="1">Multi-pass membrane protein</topology>
    </subcellularLocation>
</comment>
<organism evidence="9 10">
    <name type="scientific">Chaetomidium leptoderma</name>
    <dbReference type="NCBI Taxonomy" id="669021"/>
    <lineage>
        <taxon>Eukaryota</taxon>
        <taxon>Fungi</taxon>
        <taxon>Dikarya</taxon>
        <taxon>Ascomycota</taxon>
        <taxon>Pezizomycotina</taxon>
        <taxon>Sordariomycetes</taxon>
        <taxon>Sordariomycetidae</taxon>
        <taxon>Sordariales</taxon>
        <taxon>Chaetomiaceae</taxon>
        <taxon>Chaetomidium</taxon>
    </lineage>
</organism>
<evidence type="ECO:0000256" key="6">
    <source>
        <dbReference type="SAM" id="MobiDB-lite"/>
    </source>
</evidence>
<reference evidence="9" key="1">
    <citation type="journal article" date="2023" name="Mol. Phylogenet. Evol.">
        <title>Genome-scale phylogeny and comparative genomics of the fungal order Sordariales.</title>
        <authorList>
            <person name="Hensen N."/>
            <person name="Bonometti L."/>
            <person name="Westerberg I."/>
            <person name="Brannstrom I.O."/>
            <person name="Guillou S."/>
            <person name="Cros-Aarteil S."/>
            <person name="Calhoun S."/>
            <person name="Haridas S."/>
            <person name="Kuo A."/>
            <person name="Mondo S."/>
            <person name="Pangilinan J."/>
            <person name="Riley R."/>
            <person name="LaButti K."/>
            <person name="Andreopoulos B."/>
            <person name="Lipzen A."/>
            <person name="Chen C."/>
            <person name="Yan M."/>
            <person name="Daum C."/>
            <person name="Ng V."/>
            <person name="Clum A."/>
            <person name="Steindorff A."/>
            <person name="Ohm R.A."/>
            <person name="Martin F."/>
            <person name="Silar P."/>
            <person name="Natvig D.O."/>
            <person name="Lalanne C."/>
            <person name="Gautier V."/>
            <person name="Ament-Velasquez S.L."/>
            <person name="Kruys A."/>
            <person name="Hutchinson M.I."/>
            <person name="Powell A.J."/>
            <person name="Barry K."/>
            <person name="Miller A.N."/>
            <person name="Grigoriev I.V."/>
            <person name="Debuchy R."/>
            <person name="Gladieux P."/>
            <person name="Hiltunen Thoren M."/>
            <person name="Johannesson H."/>
        </authorList>
    </citation>
    <scope>NUCLEOTIDE SEQUENCE</scope>
    <source>
        <strain evidence="9">CBS 538.74</strain>
    </source>
</reference>
<keyword evidence="10" id="KW-1185">Reference proteome</keyword>